<gene>
    <name evidence="1" type="ORF">CD29_03335</name>
</gene>
<keyword evidence="2" id="KW-1185">Reference proteome</keyword>
<name>A0A0A3IB09_9BACL</name>
<accession>A0A0A3IB09</accession>
<reference evidence="1 2" key="1">
    <citation type="submission" date="2014-02" db="EMBL/GenBank/DDBJ databases">
        <title>Draft genome sequence of Lysinibacillus manganicus DSM 26584T.</title>
        <authorList>
            <person name="Zhang F."/>
            <person name="Wang G."/>
            <person name="Zhang L."/>
        </authorList>
    </citation>
    <scope>NUCLEOTIDE SEQUENCE [LARGE SCALE GENOMIC DNA]</scope>
    <source>
        <strain evidence="1 2">DSM 26584</strain>
    </source>
</reference>
<organism evidence="1 2">
    <name type="scientific">Ureibacillus manganicus DSM 26584</name>
    <dbReference type="NCBI Taxonomy" id="1384049"/>
    <lineage>
        <taxon>Bacteria</taxon>
        <taxon>Bacillati</taxon>
        <taxon>Bacillota</taxon>
        <taxon>Bacilli</taxon>
        <taxon>Bacillales</taxon>
        <taxon>Caryophanaceae</taxon>
        <taxon>Ureibacillus</taxon>
    </lineage>
</organism>
<proteinExistence type="predicted"/>
<sequence>MDFLAKKVFITLMMTFLNRFLGANGLHHSYQDLFEWNFLAQKVFIALMMTFLNRFLGAKGHIALMMTFLNRFLGANGLHHSYQDLFEWNF</sequence>
<comment type="caution">
    <text evidence="1">The sequence shown here is derived from an EMBL/GenBank/DDBJ whole genome shotgun (WGS) entry which is preliminary data.</text>
</comment>
<dbReference type="AlphaFoldDB" id="A0A0A3IB09"/>
<dbReference type="EMBL" id="JPVN01000003">
    <property type="protein sequence ID" value="KGR80003.1"/>
    <property type="molecule type" value="Genomic_DNA"/>
</dbReference>
<dbReference type="Proteomes" id="UP000030416">
    <property type="component" value="Unassembled WGS sequence"/>
</dbReference>
<evidence type="ECO:0000313" key="2">
    <source>
        <dbReference type="Proteomes" id="UP000030416"/>
    </source>
</evidence>
<evidence type="ECO:0000313" key="1">
    <source>
        <dbReference type="EMBL" id="KGR80003.1"/>
    </source>
</evidence>
<protein>
    <submittedName>
        <fullName evidence="1">Uncharacterized protein</fullName>
    </submittedName>
</protein>